<evidence type="ECO:0000259" key="7">
    <source>
        <dbReference type="Pfam" id="PF10396"/>
    </source>
</evidence>
<name>A0A0M9VPG4_9BASI</name>
<dbReference type="AlphaFoldDB" id="A0A0M9VPG4"/>
<dbReference type="Gene3D" id="1.20.120.430">
    <property type="entry name" value="tRNA modification GTPase MnmE domain 2"/>
    <property type="match status" value="1"/>
</dbReference>
<reference evidence="9 10" key="1">
    <citation type="submission" date="2015-07" db="EMBL/GenBank/DDBJ databases">
        <title>Draft Genome Sequence of Malassezia furfur CBS1878 and Malassezia pachydermatis CBS1879.</title>
        <authorList>
            <person name="Triana S."/>
            <person name="Ohm R."/>
            <person name="Gonzalez A."/>
            <person name="DeCock H."/>
            <person name="Restrepo S."/>
            <person name="Celis A."/>
        </authorList>
    </citation>
    <scope>NUCLEOTIDE SEQUENCE [LARGE SCALE GENOMIC DNA]</scope>
    <source>
        <strain evidence="9 10">CBS 1879</strain>
    </source>
</reference>
<dbReference type="Pfam" id="PF12631">
    <property type="entry name" value="MnmE_helical"/>
    <property type="match status" value="1"/>
</dbReference>
<evidence type="ECO:0000313" key="10">
    <source>
        <dbReference type="Proteomes" id="UP000037751"/>
    </source>
</evidence>
<dbReference type="GO" id="GO:0030488">
    <property type="term" value="P:tRNA methylation"/>
    <property type="evidence" value="ECO:0007669"/>
    <property type="project" value="TreeGrafter"/>
</dbReference>
<accession>A0A0M9VPG4</accession>
<dbReference type="GO" id="GO:0002098">
    <property type="term" value="P:tRNA wobble uridine modification"/>
    <property type="evidence" value="ECO:0007669"/>
    <property type="project" value="TreeGrafter"/>
</dbReference>
<dbReference type="VEuPathDB" id="FungiDB:Malapachy_4226"/>
<gene>
    <name evidence="9" type="ORF">Malapachy_4226</name>
</gene>
<dbReference type="HAMAP" id="MF_00379">
    <property type="entry name" value="GTPase_MnmE"/>
    <property type="match status" value="1"/>
</dbReference>
<dbReference type="InterPro" id="IPR005225">
    <property type="entry name" value="Small_GTP-bd"/>
</dbReference>
<dbReference type="EMBL" id="LGAV01000004">
    <property type="protein sequence ID" value="KOS14415.1"/>
    <property type="molecule type" value="Genomic_DNA"/>
</dbReference>
<comment type="subcellular location">
    <subcellularLocation>
        <location evidence="1">Mitochondrion</location>
    </subcellularLocation>
</comment>
<dbReference type="GO" id="GO:0003924">
    <property type="term" value="F:GTPase activity"/>
    <property type="evidence" value="ECO:0007669"/>
    <property type="project" value="InterPro"/>
</dbReference>
<dbReference type="InterPro" id="IPR006073">
    <property type="entry name" value="GTP-bd"/>
</dbReference>
<dbReference type="InterPro" id="IPR004520">
    <property type="entry name" value="GTPase_MnmE"/>
</dbReference>
<dbReference type="CDD" id="cd04164">
    <property type="entry name" value="trmE"/>
    <property type="match status" value="1"/>
</dbReference>
<keyword evidence="10" id="KW-1185">Reference proteome</keyword>
<dbReference type="PANTHER" id="PTHR42714">
    <property type="entry name" value="TRNA MODIFICATION GTPASE GTPBP3"/>
    <property type="match status" value="1"/>
</dbReference>
<organism evidence="9 10">
    <name type="scientific">Malassezia pachydermatis</name>
    <dbReference type="NCBI Taxonomy" id="77020"/>
    <lineage>
        <taxon>Eukaryota</taxon>
        <taxon>Fungi</taxon>
        <taxon>Dikarya</taxon>
        <taxon>Basidiomycota</taxon>
        <taxon>Ustilaginomycotina</taxon>
        <taxon>Malasseziomycetes</taxon>
        <taxon>Malasseziales</taxon>
        <taxon>Malasseziaceae</taxon>
        <taxon>Malassezia</taxon>
    </lineage>
</organism>
<evidence type="ECO:0000256" key="2">
    <source>
        <dbReference type="ARBA" id="ARBA00011043"/>
    </source>
</evidence>
<evidence type="ECO:0000256" key="4">
    <source>
        <dbReference type="ARBA" id="ARBA00022741"/>
    </source>
</evidence>
<evidence type="ECO:0000313" key="9">
    <source>
        <dbReference type="EMBL" id="KOS14415.1"/>
    </source>
</evidence>
<keyword evidence="3" id="KW-0819">tRNA processing</keyword>
<keyword evidence="4" id="KW-0547">Nucleotide-binding</keyword>
<dbReference type="CDD" id="cd14858">
    <property type="entry name" value="TrmE_N"/>
    <property type="match status" value="1"/>
</dbReference>
<dbReference type="InterPro" id="IPR027266">
    <property type="entry name" value="TrmE/GcvT-like"/>
</dbReference>
<dbReference type="OrthoDB" id="188276at2759"/>
<evidence type="ECO:0000256" key="5">
    <source>
        <dbReference type="ARBA" id="ARBA00023134"/>
    </source>
</evidence>
<dbReference type="PANTHER" id="PTHR42714:SF2">
    <property type="entry name" value="TRNA MODIFICATION GTPASE GTPBP3, MITOCHONDRIAL"/>
    <property type="match status" value="1"/>
</dbReference>
<proteinExistence type="inferred from homology"/>
<comment type="caution">
    <text evidence="9">The sequence shown here is derived from an EMBL/GenBank/DDBJ whole genome shotgun (WGS) entry which is preliminary data.</text>
</comment>
<keyword evidence="5" id="KW-0342">GTP-binding</keyword>
<evidence type="ECO:0000259" key="6">
    <source>
        <dbReference type="Pfam" id="PF01926"/>
    </source>
</evidence>
<evidence type="ECO:0000259" key="8">
    <source>
        <dbReference type="Pfam" id="PF12631"/>
    </source>
</evidence>
<feature type="domain" description="G" evidence="6">
    <location>
        <begin position="237"/>
        <end position="325"/>
    </location>
</feature>
<dbReference type="RefSeq" id="XP_017992047.1">
    <property type="nucleotide sequence ID" value="XM_018138677.1"/>
</dbReference>
<dbReference type="InterPro" id="IPR018948">
    <property type="entry name" value="GTP-bd_TrmE_N"/>
</dbReference>
<dbReference type="GO" id="GO:0005739">
    <property type="term" value="C:mitochondrion"/>
    <property type="evidence" value="ECO:0007669"/>
    <property type="project" value="UniProtKB-SubCell"/>
</dbReference>
<dbReference type="InterPro" id="IPR025867">
    <property type="entry name" value="MnmE_helical"/>
</dbReference>
<dbReference type="Gene3D" id="3.30.1360.120">
    <property type="entry name" value="Probable tRNA modification gtpase trme, domain 1"/>
    <property type="match status" value="1"/>
</dbReference>
<dbReference type="Pfam" id="PF10396">
    <property type="entry name" value="TrmE_N"/>
    <property type="match status" value="1"/>
</dbReference>
<evidence type="ECO:0000256" key="3">
    <source>
        <dbReference type="ARBA" id="ARBA00022694"/>
    </source>
</evidence>
<dbReference type="InterPro" id="IPR031168">
    <property type="entry name" value="G_TrmE"/>
</dbReference>
<dbReference type="SUPFAM" id="SSF52540">
    <property type="entry name" value="P-loop containing nucleoside triphosphate hydrolases"/>
    <property type="match status" value="1"/>
</dbReference>
<dbReference type="InterPro" id="IPR027417">
    <property type="entry name" value="P-loop_NTPase"/>
</dbReference>
<sequence length="494" mass="54030">MTEAARPPTIYALSSGATPSAIAIVRIAGEHTLPIYEALCRRTAVPPARRAVRQTLYHPLSNDVLDDALVLYFPPSRSFTGDAVLELQLHGSPAVVRDVLSALNDLAHARSWPDLRPAEPGEFTRRAFEHGRMDLTACEALDALLRAETSEQRRLAQRAGHGRQAQMYHTLRSRLLDCMAQLEALLDFADEDDIDMQLWDDVHRHVREIRTYLAHELQLDMPSPCRSYAEAVMQGVRIALYGRTNVGKSSLLNRLVQREAAIVTSHPGTTRDVIEVQMELHGYKVTWADTAGLRDDTNDPVEQIGIARTQAYVSEADLAIRVCTPADMDEIPAAGSYVVPTSTVAAWGIPASAHKPGLPVLLLINKMDTLPDASPPVPSPSTLTHGVPCHVWHTSVVQDQGVHKVVHDVGAMLASRYAQDASTTPLVTQARHRHCLLQVVACLDTFLAMQTGPDLVVAAEELRRAAQHVGAVTGQVVTTEDVLGTIFARFCIGK</sequence>
<dbReference type="Gene3D" id="3.40.50.300">
    <property type="entry name" value="P-loop containing nucleotide triphosphate hydrolases"/>
    <property type="match status" value="1"/>
</dbReference>
<dbReference type="NCBIfam" id="TIGR00231">
    <property type="entry name" value="small_GTP"/>
    <property type="match status" value="1"/>
</dbReference>
<dbReference type="Pfam" id="PF01926">
    <property type="entry name" value="MMR_HSR1"/>
    <property type="match status" value="1"/>
</dbReference>
<protein>
    <submittedName>
        <fullName evidence="9">Mss1p</fullName>
    </submittedName>
</protein>
<feature type="domain" description="MnmE helical" evidence="8">
    <location>
        <begin position="135"/>
        <end position="491"/>
    </location>
</feature>
<feature type="domain" description="GTP-binding protein TrmE N-terminal" evidence="7">
    <location>
        <begin position="9"/>
        <end position="132"/>
    </location>
</feature>
<comment type="similarity">
    <text evidence="2">Belongs to the TRAFAC class TrmE-Era-EngA-EngB-Septin-like GTPase superfamily. TrmE GTPase family.</text>
</comment>
<evidence type="ECO:0000256" key="1">
    <source>
        <dbReference type="ARBA" id="ARBA00004173"/>
    </source>
</evidence>
<dbReference type="Proteomes" id="UP000037751">
    <property type="component" value="Unassembled WGS sequence"/>
</dbReference>
<dbReference type="GO" id="GO:0005525">
    <property type="term" value="F:GTP binding"/>
    <property type="evidence" value="ECO:0007669"/>
    <property type="project" value="UniProtKB-KW"/>
</dbReference>
<dbReference type="STRING" id="77020.A0A0M9VPG4"/>
<dbReference type="FunFam" id="3.30.1360.120:FF:000007">
    <property type="entry name" value="tRNA modification GTPase GTPBP3, mitochondrial"/>
    <property type="match status" value="1"/>
</dbReference>
<dbReference type="GeneID" id="28730553"/>
<dbReference type="NCBIfam" id="NF003661">
    <property type="entry name" value="PRK05291.1-3"/>
    <property type="match status" value="1"/>
</dbReference>
<dbReference type="InterPro" id="IPR027368">
    <property type="entry name" value="MnmE_dom2"/>
</dbReference>